<evidence type="ECO:0000256" key="2">
    <source>
        <dbReference type="ARBA" id="ARBA00022679"/>
    </source>
</evidence>
<evidence type="ECO:0000313" key="10">
    <source>
        <dbReference type="Ensembl" id="ENSSANP00000005904.1"/>
    </source>
</evidence>
<evidence type="ECO:0000259" key="8">
    <source>
        <dbReference type="PROSITE" id="PS50835"/>
    </source>
</evidence>
<dbReference type="SMART" id="SM00408">
    <property type="entry name" value="IGc2"/>
    <property type="match status" value="2"/>
</dbReference>
<keyword evidence="3" id="KW-0677">Repeat</keyword>
<feature type="domain" description="Fibronectin type-III" evidence="9">
    <location>
        <begin position="14"/>
        <end position="109"/>
    </location>
</feature>
<reference evidence="10" key="2">
    <citation type="submission" date="2025-09" db="UniProtKB">
        <authorList>
            <consortium name="Ensembl"/>
        </authorList>
    </citation>
    <scope>IDENTIFICATION</scope>
</reference>
<dbReference type="SMART" id="SM00060">
    <property type="entry name" value="FN3"/>
    <property type="match status" value="2"/>
</dbReference>
<dbReference type="PROSITE" id="PS00109">
    <property type="entry name" value="PROTEIN_KINASE_TYR"/>
    <property type="match status" value="1"/>
</dbReference>
<dbReference type="InterPro" id="IPR000719">
    <property type="entry name" value="Prot_kinase_dom"/>
</dbReference>
<name>A0A671KEE3_9TELE</name>
<dbReference type="PROSITE" id="PS50853">
    <property type="entry name" value="FN3"/>
    <property type="match status" value="2"/>
</dbReference>
<dbReference type="InterPro" id="IPR011009">
    <property type="entry name" value="Kinase-like_dom_sf"/>
</dbReference>
<dbReference type="FunFam" id="2.60.40.10:FF:001399">
    <property type="entry name" value="Titin a"/>
    <property type="match status" value="1"/>
</dbReference>
<dbReference type="FunFam" id="2.60.40.10:FF:000867">
    <property type="entry name" value="Titin a"/>
    <property type="match status" value="1"/>
</dbReference>
<dbReference type="FunFam" id="2.60.40.10:FF:000127">
    <property type="entry name" value="titin isoform X1"/>
    <property type="match status" value="2"/>
</dbReference>
<evidence type="ECO:0000256" key="6">
    <source>
        <dbReference type="ARBA" id="ARBA00023319"/>
    </source>
</evidence>
<dbReference type="Ensembl" id="ENSSANT00000006350.1">
    <property type="protein sequence ID" value="ENSSANP00000005904.1"/>
    <property type="gene ID" value="ENSSANG00000003199.1"/>
</dbReference>
<sequence>MYSSLFPKTEKPGVPQKPFVSSVTKDSCVVSWKAPSSDGGAKIKNYYLEKREKKQNKWIAVTTEEIHETSYTVKGLLEGFEYEFRVKCENIGGESDWSEISEPVIPKSDTALRAPFFKEELRDMCVKYRATATFVTKVIGHPKPVVKWYKNGKEILPDGEKTKVQEFKGGYFQIVISNADENDAAVYQIRATNQLGSISKSMNLEVEVPAKIHLPLHLQGMGAVHAIRGEVVTIKIPISGKPDPVVTWQKGQEMINNTAYHQVIITRSFTSLVFLKGVQRKDSGYYIICAKNRFGVDKQTVELAVADVPDPPKDVKVSDIGRDTLTLTWSPGNDGGSEIINYIIEKCPTTGDRWIRVAQTSETEYTVMSLFGKTKCQFRVIAENHFGLSGPSVPTDPVTTKEDKLAIRNYDEEVDETREITKEEAPHSKVKLLPSLYTVSEELARNGQFGIVHRCVEISSKKTFLAKSIKVKGADRELVAREIETLNIARHKNIVYLHESFDSLEEYVLIYEFISGMDIFERLGTNFDLTEQEIVRYMRQVCGALKFLHSHNYCHFDIRPDNIVYSTRKSNTIKIIDMGQARLLTPGENIRIQFTAPEYCAPEIHNSDFVTTATDMWSVGVLAYVLLSGLNPFAAESHQKMVEHISSAEYVFDSEAFKETSLEGMDFVDRLLTKDRKLRMTASEALEHPWLKMKLEYVSSKVIKTLRHRRYYQSLVKKEWSTVISAARVAYGGDREDSAYAELFVETVRSYREYYLGRSLKKPRRRIDKTKILQRPPEFTLPLYNRAAYIGEDVRFGVTITVHPEPSVTWLKAGHRIKPDPTKYTFTSDKGLYQLMIHDVDLSDDAEYTVVANNKFGEDSCKARLTV</sequence>
<reference evidence="10" key="1">
    <citation type="submission" date="2025-08" db="UniProtKB">
        <authorList>
            <consortium name="Ensembl"/>
        </authorList>
    </citation>
    <scope>IDENTIFICATION</scope>
</reference>
<evidence type="ECO:0000259" key="7">
    <source>
        <dbReference type="PROSITE" id="PS50011"/>
    </source>
</evidence>
<evidence type="ECO:0000256" key="1">
    <source>
        <dbReference type="ARBA" id="ARBA00006692"/>
    </source>
</evidence>
<dbReference type="PRINTS" id="PR00014">
    <property type="entry name" value="FNTYPEIII"/>
</dbReference>
<dbReference type="SUPFAM" id="SSF49265">
    <property type="entry name" value="Fibronectin type III"/>
    <property type="match status" value="2"/>
</dbReference>
<evidence type="ECO:0000256" key="4">
    <source>
        <dbReference type="ARBA" id="ARBA00022777"/>
    </source>
</evidence>
<evidence type="ECO:0000256" key="5">
    <source>
        <dbReference type="ARBA" id="ARBA00023157"/>
    </source>
</evidence>
<evidence type="ECO:0000256" key="3">
    <source>
        <dbReference type="ARBA" id="ARBA00022737"/>
    </source>
</evidence>
<dbReference type="InterPro" id="IPR007110">
    <property type="entry name" value="Ig-like_dom"/>
</dbReference>
<dbReference type="Pfam" id="PF07679">
    <property type="entry name" value="I-set"/>
    <property type="match status" value="3"/>
</dbReference>
<dbReference type="InterPro" id="IPR003961">
    <property type="entry name" value="FN3_dom"/>
</dbReference>
<proteinExistence type="inferred from homology"/>
<keyword evidence="5" id="KW-1015">Disulfide bond</keyword>
<dbReference type="GO" id="GO:0005524">
    <property type="term" value="F:ATP binding"/>
    <property type="evidence" value="ECO:0007669"/>
    <property type="project" value="InterPro"/>
</dbReference>
<dbReference type="FunFam" id="1.10.510.10:FF:000329">
    <property type="entry name" value="Titin a"/>
    <property type="match status" value="1"/>
</dbReference>
<dbReference type="InterPro" id="IPR013783">
    <property type="entry name" value="Ig-like_fold"/>
</dbReference>
<keyword evidence="2" id="KW-0808">Transferase</keyword>
<feature type="domain" description="Ig-like" evidence="8">
    <location>
        <begin position="777"/>
        <end position="866"/>
    </location>
</feature>
<dbReference type="InterPro" id="IPR003599">
    <property type="entry name" value="Ig_sub"/>
</dbReference>
<dbReference type="InterPro" id="IPR013098">
    <property type="entry name" value="Ig_I-set"/>
</dbReference>
<dbReference type="GO" id="GO:0004674">
    <property type="term" value="F:protein serine/threonine kinase activity"/>
    <property type="evidence" value="ECO:0007669"/>
    <property type="project" value="UniProtKB-KW"/>
</dbReference>
<keyword evidence="4" id="KW-0418">Kinase</keyword>
<keyword evidence="6" id="KW-0393">Immunoglobulin domain</keyword>
<dbReference type="InterPro" id="IPR036116">
    <property type="entry name" value="FN3_sf"/>
</dbReference>
<keyword evidence="11" id="KW-1185">Reference proteome</keyword>
<feature type="domain" description="Fibronectin type-III" evidence="9">
    <location>
        <begin position="311"/>
        <end position="403"/>
    </location>
</feature>
<dbReference type="FunFam" id="2.60.40.10:FF:000673">
    <property type="entry name" value="Titin a"/>
    <property type="match status" value="1"/>
</dbReference>
<dbReference type="InterPro" id="IPR036179">
    <property type="entry name" value="Ig-like_dom_sf"/>
</dbReference>
<dbReference type="Pfam" id="PF00069">
    <property type="entry name" value="Pkinase"/>
    <property type="match status" value="1"/>
</dbReference>
<dbReference type="Gene3D" id="3.30.200.20">
    <property type="entry name" value="Phosphorylase Kinase, domain 1"/>
    <property type="match status" value="1"/>
</dbReference>
<evidence type="ECO:0000259" key="9">
    <source>
        <dbReference type="PROSITE" id="PS50853"/>
    </source>
</evidence>
<dbReference type="Gene3D" id="2.60.40.10">
    <property type="entry name" value="Immunoglobulins"/>
    <property type="match status" value="5"/>
</dbReference>
<dbReference type="SUPFAM" id="SSF56112">
    <property type="entry name" value="Protein kinase-like (PK-like)"/>
    <property type="match status" value="1"/>
</dbReference>
<dbReference type="Proteomes" id="UP000472260">
    <property type="component" value="Unassembled WGS sequence"/>
</dbReference>
<feature type="domain" description="Protein kinase" evidence="7">
    <location>
        <begin position="438"/>
        <end position="691"/>
    </location>
</feature>
<dbReference type="PANTHER" id="PTHR47633">
    <property type="entry name" value="IMMUNOGLOBULIN"/>
    <property type="match status" value="1"/>
</dbReference>
<evidence type="ECO:0000313" key="11">
    <source>
        <dbReference type="Proteomes" id="UP000472260"/>
    </source>
</evidence>
<dbReference type="CDD" id="cd00063">
    <property type="entry name" value="FN3"/>
    <property type="match status" value="2"/>
</dbReference>
<organism evidence="10 11">
    <name type="scientific">Sinocyclocheilus anshuiensis</name>
    <dbReference type="NCBI Taxonomy" id="1608454"/>
    <lineage>
        <taxon>Eukaryota</taxon>
        <taxon>Metazoa</taxon>
        <taxon>Chordata</taxon>
        <taxon>Craniata</taxon>
        <taxon>Vertebrata</taxon>
        <taxon>Euteleostomi</taxon>
        <taxon>Actinopterygii</taxon>
        <taxon>Neopterygii</taxon>
        <taxon>Teleostei</taxon>
        <taxon>Ostariophysi</taxon>
        <taxon>Cypriniformes</taxon>
        <taxon>Cyprinidae</taxon>
        <taxon>Cyprininae</taxon>
        <taxon>Sinocyclocheilus</taxon>
    </lineage>
</organism>
<dbReference type="AlphaFoldDB" id="A0A671KEE3"/>
<protein>
    <submittedName>
        <fullName evidence="10">Uncharacterized protein</fullName>
    </submittedName>
</protein>
<dbReference type="PROSITE" id="PS50835">
    <property type="entry name" value="IG_LIKE"/>
    <property type="match status" value="2"/>
</dbReference>
<dbReference type="Gene3D" id="1.10.510.10">
    <property type="entry name" value="Transferase(Phosphotransferase) domain 1"/>
    <property type="match status" value="1"/>
</dbReference>
<comment type="similarity">
    <text evidence="1">Belongs to the protein kinase superfamily. CAMK Ser/Thr protein kinase family.</text>
</comment>
<dbReference type="Pfam" id="PF00041">
    <property type="entry name" value="fn3"/>
    <property type="match status" value="2"/>
</dbReference>
<dbReference type="InterPro" id="IPR008266">
    <property type="entry name" value="Tyr_kinase_AS"/>
</dbReference>
<feature type="domain" description="Ig-like" evidence="8">
    <location>
        <begin position="115"/>
        <end position="205"/>
    </location>
</feature>
<accession>A0A671KEE3</accession>
<dbReference type="PROSITE" id="PS50011">
    <property type="entry name" value="PROTEIN_KINASE_DOM"/>
    <property type="match status" value="1"/>
</dbReference>
<dbReference type="SMART" id="SM00409">
    <property type="entry name" value="IG"/>
    <property type="match status" value="3"/>
</dbReference>
<dbReference type="InterPro" id="IPR003598">
    <property type="entry name" value="Ig_sub2"/>
</dbReference>
<dbReference type="PANTHER" id="PTHR47633:SF7">
    <property type="entry name" value="TITIN HOMOLOG"/>
    <property type="match status" value="1"/>
</dbReference>
<dbReference type="SUPFAM" id="SSF48726">
    <property type="entry name" value="Immunoglobulin"/>
    <property type="match status" value="3"/>
</dbReference>